<feature type="domain" description="USP" evidence="8">
    <location>
        <begin position="98"/>
        <end position="458"/>
    </location>
</feature>
<accession>A0A8S1W101</accession>
<evidence type="ECO:0000256" key="4">
    <source>
        <dbReference type="ARBA" id="ARBA00022786"/>
    </source>
</evidence>
<keyword evidence="7" id="KW-0175">Coiled coil</keyword>
<proteinExistence type="predicted"/>
<organism evidence="9 10">
    <name type="scientific">Paramecium octaurelia</name>
    <dbReference type="NCBI Taxonomy" id="43137"/>
    <lineage>
        <taxon>Eukaryota</taxon>
        <taxon>Sar</taxon>
        <taxon>Alveolata</taxon>
        <taxon>Ciliophora</taxon>
        <taxon>Intramacronucleata</taxon>
        <taxon>Oligohymenophorea</taxon>
        <taxon>Peniculida</taxon>
        <taxon>Parameciidae</taxon>
        <taxon>Paramecium</taxon>
    </lineage>
</organism>
<keyword evidence="6" id="KW-0788">Thiol protease</keyword>
<name>A0A8S1W101_PAROT</name>
<dbReference type="GO" id="GO:0070628">
    <property type="term" value="F:proteasome binding"/>
    <property type="evidence" value="ECO:0007669"/>
    <property type="project" value="TreeGrafter"/>
</dbReference>
<keyword evidence="10" id="KW-1185">Reference proteome</keyword>
<comment type="caution">
    <text evidence="9">The sequence shown here is derived from an EMBL/GenBank/DDBJ whole genome shotgun (WGS) entry which is preliminary data.</text>
</comment>
<dbReference type="Proteomes" id="UP000683925">
    <property type="component" value="Unassembled WGS sequence"/>
</dbReference>
<dbReference type="InterPro" id="IPR028889">
    <property type="entry name" value="USP"/>
</dbReference>
<evidence type="ECO:0000256" key="3">
    <source>
        <dbReference type="ARBA" id="ARBA00022670"/>
    </source>
</evidence>
<keyword evidence="4" id="KW-0833">Ubl conjugation pathway</keyword>
<dbReference type="PANTHER" id="PTHR43982:SF1">
    <property type="entry name" value="UBIQUITIN CARBOXYL-TERMINAL HYDROLASE 14"/>
    <property type="match status" value="1"/>
</dbReference>
<dbReference type="GO" id="GO:0061136">
    <property type="term" value="P:regulation of proteasomal protein catabolic process"/>
    <property type="evidence" value="ECO:0007669"/>
    <property type="project" value="TreeGrafter"/>
</dbReference>
<evidence type="ECO:0000259" key="8">
    <source>
        <dbReference type="PROSITE" id="PS50235"/>
    </source>
</evidence>
<dbReference type="PROSITE" id="PS50235">
    <property type="entry name" value="USP_3"/>
    <property type="match status" value="1"/>
</dbReference>
<feature type="coiled-coil region" evidence="7">
    <location>
        <begin position="310"/>
        <end position="337"/>
    </location>
</feature>
<evidence type="ECO:0000256" key="6">
    <source>
        <dbReference type="ARBA" id="ARBA00022807"/>
    </source>
</evidence>
<dbReference type="OrthoDB" id="2420415at2759"/>
<sequence length="516" mass="61051">MKFIPDNVIQAYKEMGYGEVNIRKCWELAKGDQNKFDSYLIDGYQEPPSGQMQIIPQPDIRVQQANGFEQFNINYYQQFQQSNCYYRPSGLRRKDQYVGLANIGNTCSINSILQYCHQIPQLFRLSIECQNGEKDIFQKFILHIQRLFLQLTASNLEYVNPQDALNNMCWDAQEKQYIGVQQDIVEIFNLILNKFDKSIRRLHLQNLMETNIQRVELFGNQQMNGLFQIVFLNDNNQREYHPNLVATLNHRNIRTFLLNEFTNKILELPKLLRISVNRINFRNRSIIKLNDEFIIDNSLNLELCIYNNNNINKKEEISILQNKINELQKDIQILKQQHSCLVGVLKTYEEDGSFTYVIEQLKIRIDVNLNKQKIKEEEYRKQQSIINQYQASSQFQYRIHSIVIHFGSAWEGHNYIYIYNFFLEKWMKYNDISVSLVSEHQVQNDSKTYGQLVTYVNQEMIPLLKAHYQFIQTIGNTVVQQPNRDLSKMAELNYIPQNVLASVTQKNLENCRNQAR</sequence>
<evidence type="ECO:0000256" key="2">
    <source>
        <dbReference type="ARBA" id="ARBA00012759"/>
    </source>
</evidence>
<dbReference type="OMA" id="QYRIHSI"/>
<dbReference type="InterPro" id="IPR044635">
    <property type="entry name" value="UBP14-like"/>
</dbReference>
<dbReference type="GO" id="GO:0043161">
    <property type="term" value="P:proteasome-mediated ubiquitin-dependent protein catabolic process"/>
    <property type="evidence" value="ECO:0007669"/>
    <property type="project" value="InterPro"/>
</dbReference>
<protein>
    <recommendedName>
        <fullName evidence="2">ubiquitinyl hydrolase 1</fullName>
        <ecNumber evidence="2">3.4.19.12</ecNumber>
    </recommendedName>
</protein>
<dbReference type="AlphaFoldDB" id="A0A8S1W101"/>
<evidence type="ECO:0000313" key="9">
    <source>
        <dbReference type="EMBL" id="CAD8182613.1"/>
    </source>
</evidence>
<dbReference type="GO" id="GO:0004843">
    <property type="term" value="F:cysteine-type deubiquitinase activity"/>
    <property type="evidence" value="ECO:0007669"/>
    <property type="project" value="UniProtKB-EC"/>
</dbReference>
<dbReference type="PANTHER" id="PTHR43982">
    <property type="entry name" value="UBIQUITIN CARBOXYL-TERMINAL HYDROLASE"/>
    <property type="match status" value="1"/>
</dbReference>
<dbReference type="EMBL" id="CAJJDP010000078">
    <property type="protein sequence ID" value="CAD8182613.1"/>
    <property type="molecule type" value="Genomic_DNA"/>
</dbReference>
<evidence type="ECO:0000313" key="10">
    <source>
        <dbReference type="Proteomes" id="UP000683925"/>
    </source>
</evidence>
<gene>
    <name evidence="9" type="ORF">POCTA_138.1.T0790130</name>
</gene>
<evidence type="ECO:0000256" key="7">
    <source>
        <dbReference type="SAM" id="Coils"/>
    </source>
</evidence>
<keyword evidence="5" id="KW-0378">Hydrolase</keyword>
<reference evidence="9" key="1">
    <citation type="submission" date="2021-01" db="EMBL/GenBank/DDBJ databases">
        <authorList>
            <consortium name="Genoscope - CEA"/>
            <person name="William W."/>
        </authorList>
    </citation>
    <scope>NUCLEOTIDE SEQUENCE</scope>
</reference>
<evidence type="ECO:0000256" key="5">
    <source>
        <dbReference type="ARBA" id="ARBA00022801"/>
    </source>
</evidence>
<dbReference type="EC" id="3.4.19.12" evidence="2"/>
<dbReference type="GO" id="GO:0016579">
    <property type="term" value="P:protein deubiquitination"/>
    <property type="evidence" value="ECO:0007669"/>
    <property type="project" value="InterPro"/>
</dbReference>
<comment type="catalytic activity">
    <reaction evidence="1">
        <text>Thiol-dependent hydrolysis of ester, thioester, amide, peptide and isopeptide bonds formed by the C-terminal Gly of ubiquitin (a 76-residue protein attached to proteins as an intracellular targeting signal).</text>
        <dbReference type="EC" id="3.4.19.12"/>
    </reaction>
</comment>
<dbReference type="InterPro" id="IPR001394">
    <property type="entry name" value="Peptidase_C19_UCH"/>
</dbReference>
<dbReference type="Pfam" id="PF00443">
    <property type="entry name" value="UCH"/>
    <property type="match status" value="1"/>
</dbReference>
<evidence type="ECO:0000256" key="1">
    <source>
        <dbReference type="ARBA" id="ARBA00000707"/>
    </source>
</evidence>
<keyword evidence="3" id="KW-0645">Protease</keyword>